<name>A0A821KIX9_9BILA</name>
<dbReference type="PRINTS" id="PR01356">
    <property type="entry name" value="GFGPROTEIN"/>
</dbReference>
<dbReference type="AlphaFoldDB" id="A0A821KIX9"/>
<dbReference type="EMBL" id="CAJOBS010001533">
    <property type="protein sequence ID" value="CAF4739414.1"/>
    <property type="molecule type" value="Genomic_DNA"/>
</dbReference>
<proteinExistence type="inferred from homology"/>
<dbReference type="PANTHER" id="PTHR13994">
    <property type="entry name" value="NUDIX HYDROLASE RELATED"/>
    <property type="match status" value="1"/>
</dbReference>
<dbReference type="Pfam" id="PF18290">
    <property type="entry name" value="Nudix_hydro"/>
    <property type="match status" value="1"/>
</dbReference>
<dbReference type="InterPro" id="IPR040618">
    <property type="entry name" value="Pre-Nudix"/>
</dbReference>
<comment type="similarity">
    <text evidence="1">Belongs to the Nudix hydrolase family.</text>
</comment>
<dbReference type="GO" id="GO:0035529">
    <property type="term" value="F:NADH pyrophosphatase activity"/>
    <property type="evidence" value="ECO:0007669"/>
    <property type="project" value="TreeGrafter"/>
</dbReference>
<feature type="domain" description="Nudix hydrolase" evidence="3">
    <location>
        <begin position="115"/>
        <end position="273"/>
    </location>
</feature>
<dbReference type="SUPFAM" id="SSF55811">
    <property type="entry name" value="Nudix"/>
    <property type="match status" value="1"/>
</dbReference>
<evidence type="ECO:0000256" key="1">
    <source>
        <dbReference type="ARBA" id="ARBA00005582"/>
    </source>
</evidence>
<dbReference type="Pfam" id="PF00293">
    <property type="entry name" value="NUDIX"/>
    <property type="match status" value="1"/>
</dbReference>
<protein>
    <recommendedName>
        <fullName evidence="3">Nudix hydrolase domain-containing protein</fullName>
    </recommendedName>
</protein>
<evidence type="ECO:0000313" key="4">
    <source>
        <dbReference type="EMBL" id="CAF4739414.1"/>
    </source>
</evidence>
<dbReference type="Gene3D" id="3.90.79.10">
    <property type="entry name" value="Nucleoside Triphosphate Pyrophosphohydrolase"/>
    <property type="match status" value="1"/>
</dbReference>
<dbReference type="GO" id="GO:0047631">
    <property type="term" value="F:ADP-ribose diphosphatase activity"/>
    <property type="evidence" value="ECO:0007669"/>
    <property type="project" value="TreeGrafter"/>
</dbReference>
<dbReference type="PROSITE" id="PS00893">
    <property type="entry name" value="NUDIX_BOX"/>
    <property type="match status" value="1"/>
</dbReference>
<dbReference type="InterPro" id="IPR015797">
    <property type="entry name" value="NUDIX_hydrolase-like_dom_sf"/>
</dbReference>
<dbReference type="InterPro" id="IPR020084">
    <property type="entry name" value="NUDIX_hydrolase_CS"/>
</dbReference>
<dbReference type="Gene3D" id="3.40.630.30">
    <property type="match status" value="1"/>
</dbReference>
<accession>A0A821KIX9</accession>
<keyword evidence="2" id="KW-0378">Hydrolase</keyword>
<evidence type="ECO:0000256" key="2">
    <source>
        <dbReference type="ARBA" id="ARBA00022801"/>
    </source>
</evidence>
<reference evidence="4" key="1">
    <citation type="submission" date="2021-02" db="EMBL/GenBank/DDBJ databases">
        <authorList>
            <person name="Nowell W R."/>
        </authorList>
    </citation>
    <scope>NUCLEOTIDE SEQUENCE</scope>
</reference>
<dbReference type="GO" id="GO:0051287">
    <property type="term" value="F:NAD binding"/>
    <property type="evidence" value="ECO:0007669"/>
    <property type="project" value="TreeGrafter"/>
</dbReference>
<dbReference type="PANTHER" id="PTHR13994:SF13">
    <property type="entry name" value="FI03680P"/>
    <property type="match status" value="1"/>
</dbReference>
<dbReference type="Proteomes" id="UP000663838">
    <property type="component" value="Unassembled WGS sequence"/>
</dbReference>
<evidence type="ECO:0000313" key="5">
    <source>
        <dbReference type="Proteomes" id="UP000663838"/>
    </source>
</evidence>
<evidence type="ECO:0000259" key="3">
    <source>
        <dbReference type="PROSITE" id="PS51462"/>
    </source>
</evidence>
<dbReference type="InterPro" id="IPR003293">
    <property type="entry name" value="Nudix_hydrolase6-like"/>
</dbReference>
<dbReference type="InterPro" id="IPR000086">
    <property type="entry name" value="NUDIX_hydrolase_dom"/>
</dbReference>
<gene>
    <name evidence="4" type="ORF">TOA249_LOCUS19549</name>
</gene>
<organism evidence="4 5">
    <name type="scientific">Rotaria socialis</name>
    <dbReference type="NCBI Taxonomy" id="392032"/>
    <lineage>
        <taxon>Eukaryota</taxon>
        <taxon>Metazoa</taxon>
        <taxon>Spiralia</taxon>
        <taxon>Gnathifera</taxon>
        <taxon>Rotifera</taxon>
        <taxon>Eurotatoria</taxon>
        <taxon>Bdelloidea</taxon>
        <taxon>Philodinida</taxon>
        <taxon>Philodinidae</taxon>
        <taxon>Rotaria</taxon>
    </lineage>
</organism>
<sequence length="308" mass="35451">MSLFALRPLLNIIPCRLFSQTCILPYDIDRFKGARVRIQDWPDDAKIIRDSLSISLEQWRKDKLSSVWLWIPIEKAHVIPIAAELGFSYHNAEERTAVLNQWLLPTKSMIPRFATHQVGVGGAVLHSKTNELLVIKERVRNREIWKVIYLEVSIFNSLMLNNYWVTSMRNVYSLLGSAELSENIADGAIREVFEETGILSKFESIIGFRQAHRYPGGHGRSDIYFICRLSSLTDAINFDANEVLDCKWIKLDDAFKVENPILHRTAEQLLFGLKHGFEQSIDFRIEKIPSIVTGINFNLFTRSIKSNK</sequence>
<dbReference type="PROSITE" id="PS51462">
    <property type="entry name" value="NUDIX"/>
    <property type="match status" value="1"/>
</dbReference>
<comment type="caution">
    <text evidence="4">The sequence shown here is derived from an EMBL/GenBank/DDBJ whole genome shotgun (WGS) entry which is preliminary data.</text>
</comment>